<reference evidence="6" key="1">
    <citation type="submission" date="2021-02" db="EMBL/GenBank/DDBJ databases">
        <authorList>
            <person name="Nowell W R."/>
        </authorList>
    </citation>
    <scope>NUCLEOTIDE SEQUENCE</scope>
</reference>
<dbReference type="PANTHER" id="PTHR10131:SF138">
    <property type="entry name" value="RE66324P"/>
    <property type="match status" value="1"/>
</dbReference>
<dbReference type="GO" id="GO:0008270">
    <property type="term" value="F:zinc ion binding"/>
    <property type="evidence" value="ECO:0007669"/>
    <property type="project" value="InterPro"/>
</dbReference>
<evidence type="ECO:0000256" key="4">
    <source>
        <dbReference type="ARBA" id="ARBA00023054"/>
    </source>
</evidence>
<keyword evidence="1" id="KW-1017">Isopeptide bond</keyword>
<evidence type="ECO:0000256" key="1">
    <source>
        <dbReference type="ARBA" id="ARBA00022499"/>
    </source>
</evidence>
<proteinExistence type="predicted"/>
<dbReference type="SMART" id="SM00061">
    <property type="entry name" value="MATH"/>
    <property type="match status" value="1"/>
</dbReference>
<keyword evidence="3" id="KW-0832">Ubl conjugation</keyword>
<evidence type="ECO:0000313" key="7">
    <source>
        <dbReference type="Proteomes" id="UP000663832"/>
    </source>
</evidence>
<dbReference type="AlphaFoldDB" id="A0A813WH54"/>
<dbReference type="InterPro" id="IPR049342">
    <property type="entry name" value="TRAF1-6_MATH_dom"/>
</dbReference>
<evidence type="ECO:0000259" key="5">
    <source>
        <dbReference type="PROSITE" id="PS50144"/>
    </source>
</evidence>
<protein>
    <recommendedName>
        <fullName evidence="5">MATH domain-containing protein</fullName>
    </recommendedName>
</protein>
<name>A0A813WH54_9BILA</name>
<dbReference type="InterPro" id="IPR013083">
    <property type="entry name" value="Znf_RING/FYVE/PHD"/>
</dbReference>
<keyword evidence="4" id="KW-0175">Coiled coil</keyword>
<comment type="caution">
    <text evidence="6">The sequence shown here is derived from an EMBL/GenBank/DDBJ whole genome shotgun (WGS) entry which is preliminary data.</text>
</comment>
<accession>A0A813WH54</accession>
<dbReference type="Pfam" id="PF21355">
    <property type="entry name" value="TRAF-mep_MATH"/>
    <property type="match status" value="1"/>
</dbReference>
<dbReference type="InterPro" id="IPR002083">
    <property type="entry name" value="MATH/TRAF_dom"/>
</dbReference>
<dbReference type="InterPro" id="IPR012227">
    <property type="entry name" value="TNF_rcpt-assoc_TRAF_met"/>
</dbReference>
<dbReference type="SUPFAM" id="SSF49599">
    <property type="entry name" value="TRAF domain-like"/>
    <property type="match status" value="2"/>
</dbReference>
<dbReference type="EMBL" id="CAJNOM010000029">
    <property type="protein sequence ID" value="CAF0852197.1"/>
    <property type="molecule type" value="Genomic_DNA"/>
</dbReference>
<dbReference type="InterPro" id="IPR008974">
    <property type="entry name" value="TRAF-like"/>
</dbReference>
<dbReference type="PANTHER" id="PTHR10131">
    <property type="entry name" value="TNF RECEPTOR ASSOCIATED FACTOR"/>
    <property type="match status" value="1"/>
</dbReference>
<dbReference type="GO" id="GO:0042981">
    <property type="term" value="P:regulation of apoptotic process"/>
    <property type="evidence" value="ECO:0007669"/>
    <property type="project" value="InterPro"/>
</dbReference>
<keyword evidence="7" id="KW-1185">Reference proteome</keyword>
<dbReference type="GO" id="GO:0043122">
    <property type="term" value="P:regulation of canonical NF-kappaB signal transduction"/>
    <property type="evidence" value="ECO:0007669"/>
    <property type="project" value="TreeGrafter"/>
</dbReference>
<gene>
    <name evidence="6" type="ORF">QVE165_LOCUS6900</name>
</gene>
<evidence type="ECO:0000256" key="2">
    <source>
        <dbReference type="ARBA" id="ARBA00022703"/>
    </source>
</evidence>
<dbReference type="OrthoDB" id="6499288at2759"/>
<dbReference type="GO" id="GO:0009898">
    <property type="term" value="C:cytoplasmic side of plasma membrane"/>
    <property type="evidence" value="ECO:0007669"/>
    <property type="project" value="TreeGrafter"/>
</dbReference>
<dbReference type="GO" id="GO:0005164">
    <property type="term" value="F:tumor necrosis factor receptor binding"/>
    <property type="evidence" value="ECO:0007669"/>
    <property type="project" value="TreeGrafter"/>
</dbReference>
<organism evidence="6 7">
    <name type="scientific">Adineta steineri</name>
    <dbReference type="NCBI Taxonomy" id="433720"/>
    <lineage>
        <taxon>Eukaryota</taxon>
        <taxon>Metazoa</taxon>
        <taxon>Spiralia</taxon>
        <taxon>Gnathifera</taxon>
        <taxon>Rotifera</taxon>
        <taxon>Eurotatoria</taxon>
        <taxon>Bdelloidea</taxon>
        <taxon>Adinetida</taxon>
        <taxon>Adinetidae</taxon>
        <taxon>Adineta</taxon>
    </lineage>
</organism>
<dbReference type="Gene3D" id="3.30.40.10">
    <property type="entry name" value="Zinc/RING finger domain, C3HC4 (zinc finger)"/>
    <property type="match status" value="1"/>
</dbReference>
<feature type="domain" description="MATH" evidence="5">
    <location>
        <begin position="266"/>
        <end position="413"/>
    </location>
</feature>
<dbReference type="PIRSF" id="PIRSF015614">
    <property type="entry name" value="TRAF"/>
    <property type="match status" value="1"/>
</dbReference>
<dbReference type="FunFam" id="2.60.210.10:FF:000001">
    <property type="entry name" value="TNF receptor-associated factor"/>
    <property type="match status" value="1"/>
</dbReference>
<dbReference type="PROSITE" id="PS50144">
    <property type="entry name" value="MATH"/>
    <property type="match status" value="1"/>
</dbReference>
<dbReference type="GO" id="GO:0007165">
    <property type="term" value="P:signal transduction"/>
    <property type="evidence" value="ECO:0007669"/>
    <property type="project" value="InterPro"/>
</dbReference>
<evidence type="ECO:0000313" key="6">
    <source>
        <dbReference type="EMBL" id="CAF0852197.1"/>
    </source>
</evidence>
<dbReference type="GO" id="GO:0006915">
    <property type="term" value="P:apoptotic process"/>
    <property type="evidence" value="ECO:0007669"/>
    <property type="project" value="UniProtKB-KW"/>
</dbReference>
<sequence>MDLDMAQHDFLPNIRWTFHCILCKEDTVCAEVRLDKGFQRDMQTLQINCGFCEWVGHLKNYQDHLEKLHQQYRCSCCTEVYNSLVLLEEHNDKFCPKKLVNCILQSYGCKEQILRSDLKEHYRTEEHQRSVLFCMNQLKEQYQTSSSIDTDMKMEISNMYSQTTTTSSSETNMDEYKSELELYSKMINPLADGIHELNNEVIRLNNDALQQSESVTAITKALPTMKTSIEESNNVLSAMNINLMVLQQKILSLRYQLEDQQVISYDGTLIWKISQFREKMDDAKSERQTSIYSPPFRSSPTGYQMRARLYLHGDGNARRTHMSVFFVLMRGPHDCILHFPFNYKVTFCLYDQTSNKKHIIDSFRPDIKSNSFQRPRSDMNIASGIPKFVPLDMIDKPDSSYVKDDTMFIKVMVDFENMAKAILPYISLLNPGLPAHIQQKMIRQEIERKAQKV</sequence>
<evidence type="ECO:0000256" key="3">
    <source>
        <dbReference type="ARBA" id="ARBA00022843"/>
    </source>
</evidence>
<keyword evidence="2" id="KW-0053">Apoptosis</keyword>
<dbReference type="Gene3D" id="2.60.210.10">
    <property type="entry name" value="Apoptosis, Tumor Necrosis Factor Receptor Associated Protein 2, Chain A"/>
    <property type="match status" value="1"/>
</dbReference>
<dbReference type="Proteomes" id="UP000663832">
    <property type="component" value="Unassembled WGS sequence"/>
</dbReference>